<evidence type="ECO:0000313" key="1">
    <source>
        <dbReference type="EMBL" id="CDW17544.1"/>
    </source>
</evidence>
<accession>A0A0K2SV79</accession>
<reference evidence="1" key="1">
    <citation type="submission" date="2014-05" db="EMBL/GenBank/DDBJ databases">
        <authorList>
            <person name="Chronopoulou M."/>
        </authorList>
    </citation>
    <scope>NUCLEOTIDE SEQUENCE</scope>
    <source>
        <tissue evidence="1">Whole organism</tissue>
    </source>
</reference>
<proteinExistence type="predicted"/>
<name>A0A0K2SV79_LEPSM</name>
<dbReference type="EMBL" id="HACA01000183">
    <property type="protein sequence ID" value="CDW17544.1"/>
    <property type="molecule type" value="Transcribed_RNA"/>
</dbReference>
<organism evidence="1">
    <name type="scientific">Lepeophtheirus salmonis</name>
    <name type="common">Salmon louse</name>
    <name type="synonym">Caligus salmonis</name>
    <dbReference type="NCBI Taxonomy" id="72036"/>
    <lineage>
        <taxon>Eukaryota</taxon>
        <taxon>Metazoa</taxon>
        <taxon>Ecdysozoa</taxon>
        <taxon>Arthropoda</taxon>
        <taxon>Crustacea</taxon>
        <taxon>Multicrustacea</taxon>
        <taxon>Hexanauplia</taxon>
        <taxon>Copepoda</taxon>
        <taxon>Siphonostomatoida</taxon>
        <taxon>Caligidae</taxon>
        <taxon>Lepeophtheirus</taxon>
    </lineage>
</organism>
<sequence length="57" mass="6457">MEDIKFYSLLSTQSGVRHFLIDGIDDAFNKKGLSAGLVLFLEAYKFRQDSGTLDFHT</sequence>
<dbReference type="AlphaFoldDB" id="A0A0K2SV79"/>
<protein>
    <submittedName>
        <fullName evidence="1">Uncharacterized protein</fullName>
    </submittedName>
</protein>